<sequence length="182" mass="19764">MRLGARMYPGTLSFLNSTDFPQNGWPTWQTTIIPEGRCAGDVSAFSLRACSSMQSRQTSRVEDTVSESTTILTSVFASDSDAALLMFSGRLHGKSLYLHMFCEFPDGGITSGPLGMFRAWLAGPTPPAGRCGTCTRAAAAIFDRNRRGPCPIIGWGWTQCPASHAKRSYLRVCDIREVGPSC</sequence>
<gene>
    <name evidence="2" type="ORF">K489DRAFT_263400</name>
</gene>
<reference evidence="2" key="1">
    <citation type="submission" date="2020-01" db="EMBL/GenBank/DDBJ databases">
        <authorList>
            <consortium name="DOE Joint Genome Institute"/>
            <person name="Haridas S."/>
            <person name="Albert R."/>
            <person name="Binder M."/>
            <person name="Bloem J."/>
            <person name="Labutti K."/>
            <person name="Salamov A."/>
            <person name="Andreopoulos B."/>
            <person name="Baker S.E."/>
            <person name="Barry K."/>
            <person name="Bills G."/>
            <person name="Bluhm B.H."/>
            <person name="Cannon C."/>
            <person name="Castanera R."/>
            <person name="Culley D.E."/>
            <person name="Daum C."/>
            <person name="Ezra D."/>
            <person name="Gonzalez J.B."/>
            <person name="Henrissat B."/>
            <person name="Kuo A."/>
            <person name="Liang C."/>
            <person name="Lipzen A."/>
            <person name="Lutzoni F."/>
            <person name="Magnuson J."/>
            <person name="Mondo S."/>
            <person name="Nolan M."/>
            <person name="Ohm R."/>
            <person name="Pangilinan J."/>
            <person name="Park H.-J."/>
            <person name="Ramirez L."/>
            <person name="Alfaro M."/>
            <person name="Sun H."/>
            <person name="Tritt A."/>
            <person name="Yoshinaga Y."/>
            <person name="Zwiers L.-H."/>
            <person name="Turgeon B.G."/>
            <person name="Goodwin S.B."/>
            <person name="Spatafora J.W."/>
            <person name="Crous P.W."/>
            <person name="Grigoriev I.V."/>
        </authorList>
    </citation>
    <scope>NUCLEOTIDE SEQUENCE</scope>
    <source>
        <strain evidence="2">CBS 342.82</strain>
    </source>
</reference>
<dbReference type="Proteomes" id="UP000504637">
    <property type="component" value="Unplaced"/>
</dbReference>
<evidence type="ECO:0000313" key="2">
    <source>
        <dbReference type="RefSeq" id="XP_033458074.1"/>
    </source>
</evidence>
<accession>A0A6J3LZF6</accession>
<dbReference type="GeneID" id="54357862"/>
<reference evidence="2" key="2">
    <citation type="submission" date="2020-04" db="EMBL/GenBank/DDBJ databases">
        <authorList>
            <consortium name="NCBI Genome Project"/>
        </authorList>
    </citation>
    <scope>NUCLEOTIDE SEQUENCE</scope>
    <source>
        <strain evidence="2">CBS 342.82</strain>
    </source>
</reference>
<name>A0A6J3LZF6_9PEZI</name>
<dbReference type="AlphaFoldDB" id="A0A6J3LZF6"/>
<dbReference type="RefSeq" id="XP_033458074.1">
    <property type="nucleotide sequence ID" value="XM_033600062.1"/>
</dbReference>
<reference evidence="2" key="3">
    <citation type="submission" date="2025-08" db="UniProtKB">
        <authorList>
            <consortium name="RefSeq"/>
        </authorList>
    </citation>
    <scope>IDENTIFICATION</scope>
    <source>
        <strain evidence="2">CBS 342.82</strain>
    </source>
</reference>
<protein>
    <submittedName>
        <fullName evidence="2">Uncharacterized protein</fullName>
    </submittedName>
</protein>
<proteinExistence type="predicted"/>
<organism evidence="2">
    <name type="scientific">Dissoconium aciculare CBS 342.82</name>
    <dbReference type="NCBI Taxonomy" id="1314786"/>
    <lineage>
        <taxon>Eukaryota</taxon>
        <taxon>Fungi</taxon>
        <taxon>Dikarya</taxon>
        <taxon>Ascomycota</taxon>
        <taxon>Pezizomycotina</taxon>
        <taxon>Dothideomycetes</taxon>
        <taxon>Dothideomycetidae</taxon>
        <taxon>Mycosphaerellales</taxon>
        <taxon>Dissoconiaceae</taxon>
        <taxon>Dissoconium</taxon>
    </lineage>
</organism>
<evidence type="ECO:0000313" key="1">
    <source>
        <dbReference type="Proteomes" id="UP000504637"/>
    </source>
</evidence>
<keyword evidence="1" id="KW-1185">Reference proteome</keyword>